<sequence length="335" mass="37139">MSDNSAIEWLRGPDGRRGATWNFVTGCTKVSEGCRRCYIERQTPMRVAGRRFDGPHIGATTGVMLHPERLDMPLKKRDPLRIFVNSMSDLWHDDVPTEMVAHAFAVMAMTPQHTYLILTKRPGPMRSMLRSDDFWKAVGEAGRGIAFARVRGKYRSASPMQLTPDSSADGYWMPVRPLPNVQIGVSTEDQATADLRIPTLLATPHIAVRWISAEPLLGPVVLRDEWLAADPESSTPALDWVVAGGESGTDARLMHPDWPRSLRDQCTAAGVPFFFKQWGAWTPTGMVGIGNQGPRFAYIGDPVDEHGHRIVMENVGKHQAGAILDGQTWTEYPDA</sequence>
<dbReference type="OrthoDB" id="9787478at2"/>
<dbReference type="RefSeq" id="WP_091094126.1">
    <property type="nucleotide sequence ID" value="NZ_FOHX01000027.1"/>
</dbReference>
<gene>
    <name evidence="1" type="ORF">SAMN05421811_127161</name>
</gene>
<proteinExistence type="predicted"/>
<dbReference type="STRING" id="568860.SAMN05421811_127161"/>
<keyword evidence="2" id="KW-1185">Reference proteome</keyword>
<reference evidence="1 2" key="1">
    <citation type="submission" date="2016-10" db="EMBL/GenBank/DDBJ databases">
        <authorList>
            <person name="de Groot N.N."/>
        </authorList>
    </citation>
    <scope>NUCLEOTIDE SEQUENCE [LARGE SCALE GENOMIC DNA]</scope>
    <source>
        <strain evidence="1 2">CGMCC 4.5598</strain>
    </source>
</reference>
<evidence type="ECO:0000313" key="1">
    <source>
        <dbReference type="EMBL" id="SEU46852.1"/>
    </source>
</evidence>
<dbReference type="Proteomes" id="UP000199361">
    <property type="component" value="Unassembled WGS sequence"/>
</dbReference>
<name>A0A1I0LUI8_9ACTN</name>
<organism evidence="1 2">
    <name type="scientific">Nonomuraea wenchangensis</name>
    <dbReference type="NCBI Taxonomy" id="568860"/>
    <lineage>
        <taxon>Bacteria</taxon>
        <taxon>Bacillati</taxon>
        <taxon>Actinomycetota</taxon>
        <taxon>Actinomycetes</taxon>
        <taxon>Streptosporangiales</taxon>
        <taxon>Streptosporangiaceae</taxon>
        <taxon>Nonomuraea</taxon>
    </lineage>
</organism>
<dbReference type="InterPro" id="IPR011101">
    <property type="entry name" value="DUF5131"/>
</dbReference>
<dbReference type="Pfam" id="PF07505">
    <property type="entry name" value="DUF5131"/>
    <property type="match status" value="1"/>
</dbReference>
<accession>A0A1I0LUI8</accession>
<evidence type="ECO:0000313" key="2">
    <source>
        <dbReference type="Proteomes" id="UP000199361"/>
    </source>
</evidence>
<dbReference type="AlphaFoldDB" id="A0A1I0LUI8"/>
<dbReference type="EMBL" id="FOHX01000027">
    <property type="protein sequence ID" value="SEU46852.1"/>
    <property type="molecule type" value="Genomic_DNA"/>
</dbReference>
<protein>
    <submittedName>
        <fullName evidence="1">Protein gp37</fullName>
    </submittedName>
</protein>